<dbReference type="AlphaFoldDB" id="A0A1V3WMX0"/>
<evidence type="ECO:0000256" key="2">
    <source>
        <dbReference type="ARBA" id="ARBA00006024"/>
    </source>
</evidence>
<dbReference type="SUPFAM" id="SSF81653">
    <property type="entry name" value="Calcium ATPase, transduction domain A"/>
    <property type="match status" value="1"/>
</dbReference>
<feature type="region of interest" description="Disordered" evidence="6">
    <location>
        <begin position="297"/>
        <end position="328"/>
    </location>
</feature>
<dbReference type="Gene3D" id="3.40.50.1000">
    <property type="entry name" value="HAD superfamily/HAD-like"/>
    <property type="match status" value="1"/>
</dbReference>
<dbReference type="Gene3D" id="2.70.150.10">
    <property type="entry name" value="Calcium-transporting ATPase, cytoplasmic transduction domain A"/>
    <property type="match status" value="1"/>
</dbReference>
<keyword evidence="5 7" id="KW-0472">Membrane</keyword>
<dbReference type="SUPFAM" id="SSF81665">
    <property type="entry name" value="Calcium ATPase, transmembrane domain M"/>
    <property type="match status" value="1"/>
</dbReference>
<dbReference type="PROSITE" id="PS00154">
    <property type="entry name" value="ATPASE_E1_E2"/>
    <property type="match status" value="1"/>
</dbReference>
<gene>
    <name evidence="9" type="ORF">BZL29_7042</name>
</gene>
<proteinExistence type="inferred from homology"/>
<evidence type="ECO:0000313" key="9">
    <source>
        <dbReference type="EMBL" id="OOK68310.1"/>
    </source>
</evidence>
<evidence type="ECO:0000256" key="4">
    <source>
        <dbReference type="ARBA" id="ARBA00022989"/>
    </source>
</evidence>
<keyword evidence="3 7" id="KW-0812">Transmembrane</keyword>
<dbReference type="PRINTS" id="PR00119">
    <property type="entry name" value="CATATPASE"/>
</dbReference>
<evidence type="ECO:0000313" key="10">
    <source>
        <dbReference type="Proteomes" id="UP000188532"/>
    </source>
</evidence>
<dbReference type="GO" id="GO:0015086">
    <property type="term" value="F:cadmium ion transmembrane transporter activity"/>
    <property type="evidence" value="ECO:0007669"/>
    <property type="project" value="TreeGrafter"/>
</dbReference>
<feature type="transmembrane region" description="Helical" evidence="7">
    <location>
        <begin position="188"/>
        <end position="209"/>
    </location>
</feature>
<evidence type="ECO:0000256" key="1">
    <source>
        <dbReference type="ARBA" id="ARBA00004651"/>
    </source>
</evidence>
<evidence type="ECO:0000259" key="8">
    <source>
        <dbReference type="Pfam" id="PF00122"/>
    </source>
</evidence>
<dbReference type="InterPro" id="IPR059000">
    <property type="entry name" value="ATPase_P-type_domA"/>
</dbReference>
<dbReference type="STRING" id="1768.B1T50_04105"/>
<dbReference type="InterPro" id="IPR023214">
    <property type="entry name" value="HAD_sf"/>
</dbReference>
<dbReference type="PANTHER" id="PTHR48085:SF5">
    <property type="entry name" value="CADMIUM_ZINC-TRANSPORTING ATPASE HMA4-RELATED"/>
    <property type="match status" value="1"/>
</dbReference>
<dbReference type="EC" id="3.6.3.-" evidence="9"/>
<dbReference type="InterPro" id="IPR023298">
    <property type="entry name" value="ATPase_P-typ_TM_dom_sf"/>
</dbReference>
<sequence>MLSLIGTLLVGEYVAGALIAVMLASGRALDAAAERRASRDLRALLERAPRFARRRAGAQVSLVPLADVVVDDIVVVGPGEVVPVDGRIVDVVAVLDESALTGEPLQVERAVGEPVRSGVVNAGSAFELRATATADESTYAGIVRMAQQAGAETAPIVRLADRYAAWFLPLSLLLASAAWLASGSAVRAVAVLVVATPCPLLLAAPVAIVSGLSRASRAGVVIRSGVALENLGHATTLVMDKTGTLTMGRPSVVDVVAAPAGTPPRRCGWPPRWTSFPRTSWRRPSSPKRSAGVCACHFPPMSSKSRAAVSPPTSTGIASRSASRPPTP</sequence>
<feature type="compositionally biased region" description="Polar residues" evidence="6">
    <location>
        <begin position="311"/>
        <end position="328"/>
    </location>
</feature>
<evidence type="ECO:0000256" key="5">
    <source>
        <dbReference type="ARBA" id="ARBA00023136"/>
    </source>
</evidence>
<dbReference type="GO" id="GO:0005886">
    <property type="term" value="C:plasma membrane"/>
    <property type="evidence" value="ECO:0007669"/>
    <property type="project" value="UniProtKB-SubCell"/>
</dbReference>
<dbReference type="NCBIfam" id="TIGR01494">
    <property type="entry name" value="ATPase_P-type"/>
    <property type="match status" value="1"/>
</dbReference>
<organism evidence="9 10">
    <name type="scientific">Mycobacterium kansasii</name>
    <dbReference type="NCBI Taxonomy" id="1768"/>
    <lineage>
        <taxon>Bacteria</taxon>
        <taxon>Bacillati</taxon>
        <taxon>Actinomycetota</taxon>
        <taxon>Actinomycetes</taxon>
        <taxon>Mycobacteriales</taxon>
        <taxon>Mycobacteriaceae</taxon>
        <taxon>Mycobacterium</taxon>
    </lineage>
</organism>
<comment type="caution">
    <text evidence="9">The sequence shown here is derived from an EMBL/GenBank/DDBJ whole genome shotgun (WGS) entry which is preliminary data.</text>
</comment>
<dbReference type="Gene3D" id="1.20.1110.10">
    <property type="entry name" value="Calcium-transporting ATPase, transmembrane domain"/>
    <property type="match status" value="1"/>
</dbReference>
<protein>
    <submittedName>
        <fullName evidence="9">HAD ATPase, P-type, IC family protein</fullName>
        <ecNumber evidence="9">3.6.3.-</ecNumber>
    </submittedName>
</protein>
<accession>A0A1V3WMX0</accession>
<evidence type="ECO:0000256" key="6">
    <source>
        <dbReference type="SAM" id="MobiDB-lite"/>
    </source>
</evidence>
<feature type="transmembrane region" description="Helical" evidence="7">
    <location>
        <begin position="6"/>
        <end position="29"/>
    </location>
</feature>
<dbReference type="GO" id="GO:0016887">
    <property type="term" value="F:ATP hydrolysis activity"/>
    <property type="evidence" value="ECO:0007669"/>
    <property type="project" value="InterPro"/>
</dbReference>
<evidence type="ECO:0000256" key="7">
    <source>
        <dbReference type="SAM" id="Phobius"/>
    </source>
</evidence>
<dbReference type="EMBL" id="MVBN01000008">
    <property type="protein sequence ID" value="OOK68310.1"/>
    <property type="molecule type" value="Genomic_DNA"/>
</dbReference>
<comment type="subcellular location">
    <subcellularLocation>
        <location evidence="1">Cell membrane</location>
        <topology evidence="1">Multi-pass membrane protein</topology>
    </subcellularLocation>
</comment>
<dbReference type="InterPro" id="IPR008250">
    <property type="entry name" value="ATPase_P-typ_transduc_dom_A_sf"/>
</dbReference>
<dbReference type="InterPro" id="IPR001757">
    <property type="entry name" value="P_typ_ATPase"/>
</dbReference>
<comment type="similarity">
    <text evidence="2">Belongs to the cation transport ATPase (P-type) (TC 3.A.3) family. Type IB subfamily.</text>
</comment>
<keyword evidence="9" id="KW-0378">Hydrolase</keyword>
<name>A0A1V3WMX0_MYCKA</name>
<dbReference type="InterPro" id="IPR018303">
    <property type="entry name" value="ATPase_P-typ_P_site"/>
</dbReference>
<feature type="domain" description="P-type ATPase A" evidence="8">
    <location>
        <begin position="48"/>
        <end position="146"/>
    </location>
</feature>
<feature type="transmembrane region" description="Helical" evidence="7">
    <location>
        <begin position="163"/>
        <end position="182"/>
    </location>
</feature>
<dbReference type="InterPro" id="IPR051014">
    <property type="entry name" value="Cation_Transport_ATPase_IB"/>
</dbReference>
<dbReference type="PANTHER" id="PTHR48085">
    <property type="entry name" value="CADMIUM/ZINC-TRANSPORTING ATPASE HMA2-RELATED"/>
    <property type="match status" value="1"/>
</dbReference>
<dbReference type="Pfam" id="PF00122">
    <property type="entry name" value="E1-E2_ATPase"/>
    <property type="match status" value="1"/>
</dbReference>
<dbReference type="GO" id="GO:0005524">
    <property type="term" value="F:ATP binding"/>
    <property type="evidence" value="ECO:0007669"/>
    <property type="project" value="InterPro"/>
</dbReference>
<dbReference type="Proteomes" id="UP000188532">
    <property type="component" value="Unassembled WGS sequence"/>
</dbReference>
<evidence type="ECO:0000256" key="3">
    <source>
        <dbReference type="ARBA" id="ARBA00022692"/>
    </source>
</evidence>
<keyword evidence="4 7" id="KW-1133">Transmembrane helix</keyword>
<reference evidence="9 10" key="1">
    <citation type="submission" date="2017-02" db="EMBL/GenBank/DDBJ databases">
        <title>Complete genome sequences of Mycobacterium kansasii strains isolated from rhesus macaques.</title>
        <authorList>
            <person name="Panda A."/>
            <person name="Nagaraj S."/>
            <person name="Zhao X."/>
            <person name="Tettelin H."/>
            <person name="Detolla L.J."/>
        </authorList>
    </citation>
    <scope>NUCLEOTIDE SEQUENCE [LARGE SCALE GENOMIC DNA]</scope>
    <source>
        <strain evidence="9 10">11-3469</strain>
    </source>
</reference>